<comment type="caution">
    <text evidence="1">The sequence shown here is derived from an EMBL/GenBank/DDBJ whole genome shotgun (WGS) entry which is preliminary data.</text>
</comment>
<dbReference type="EMBL" id="JAXQNN010000002">
    <property type="protein sequence ID" value="MDZ5711673.1"/>
    <property type="molecule type" value="Genomic_DNA"/>
</dbReference>
<sequence length="100" mass="11963">MKKYNPVANWPATMMLLTALDEYRVSFLEEKDEGKIYFKVKKEYYENFVFEFNNNTDGSPSDNMYDLCEYIENKELCVQSWVERRFDFVRCHKSSKTPAG</sequence>
<evidence type="ECO:0000313" key="1">
    <source>
        <dbReference type="EMBL" id="MDZ5711673.1"/>
    </source>
</evidence>
<evidence type="ECO:0000313" key="2">
    <source>
        <dbReference type="Proteomes" id="UP001292084"/>
    </source>
</evidence>
<dbReference type="RefSeq" id="WP_322420690.1">
    <property type="nucleotide sequence ID" value="NZ_JAXQNN010000002.1"/>
</dbReference>
<gene>
    <name evidence="1" type="ORF">UFB30_05515</name>
</gene>
<protein>
    <submittedName>
        <fullName evidence="1">Uncharacterized protein</fullName>
    </submittedName>
</protein>
<name>A0ABU5KKR6_9BACL</name>
<dbReference type="Proteomes" id="UP001292084">
    <property type="component" value="Unassembled WGS sequence"/>
</dbReference>
<keyword evidence="2" id="KW-1185">Reference proteome</keyword>
<accession>A0ABU5KKR6</accession>
<organism evidence="1 2">
    <name type="scientific">Jeotgalibacillus haloalkalitolerans</name>
    <dbReference type="NCBI Taxonomy" id="3104292"/>
    <lineage>
        <taxon>Bacteria</taxon>
        <taxon>Bacillati</taxon>
        <taxon>Bacillota</taxon>
        <taxon>Bacilli</taxon>
        <taxon>Bacillales</taxon>
        <taxon>Caryophanaceae</taxon>
        <taxon>Jeotgalibacillus</taxon>
    </lineage>
</organism>
<reference evidence="1 2" key="1">
    <citation type="submission" date="2023-12" db="EMBL/GenBank/DDBJ databases">
        <title>Jeotgalibacillus haloalkaliphilus sp. nov., a novel salt-tolerant bacteria, isolated from the estuary of the Fenhe River into the Yellow River.</title>
        <authorList>
            <person name="Li Y."/>
        </authorList>
    </citation>
    <scope>NUCLEOTIDE SEQUENCE [LARGE SCALE GENOMIC DNA]</scope>
    <source>
        <strain evidence="1 2">HH7-29</strain>
    </source>
</reference>
<proteinExistence type="predicted"/>